<dbReference type="RefSeq" id="WP_209635686.1">
    <property type="nucleotide sequence ID" value="NZ_JAGINW010000001.1"/>
</dbReference>
<organism evidence="2 3">
    <name type="scientific">Kibdelosporangium banguiense</name>
    <dbReference type="NCBI Taxonomy" id="1365924"/>
    <lineage>
        <taxon>Bacteria</taxon>
        <taxon>Bacillati</taxon>
        <taxon>Actinomycetota</taxon>
        <taxon>Actinomycetes</taxon>
        <taxon>Pseudonocardiales</taxon>
        <taxon>Pseudonocardiaceae</taxon>
        <taxon>Kibdelosporangium</taxon>
    </lineage>
</organism>
<evidence type="ECO:0000256" key="1">
    <source>
        <dbReference type="SAM" id="MobiDB-lite"/>
    </source>
</evidence>
<evidence type="ECO:0000313" key="2">
    <source>
        <dbReference type="EMBL" id="MBP2321057.1"/>
    </source>
</evidence>
<keyword evidence="3" id="KW-1185">Reference proteome</keyword>
<proteinExistence type="predicted"/>
<name>A0ABS4T9F6_9PSEU</name>
<accession>A0ABS4T9F6</accession>
<evidence type="ECO:0000313" key="3">
    <source>
        <dbReference type="Proteomes" id="UP001519332"/>
    </source>
</evidence>
<gene>
    <name evidence="2" type="ORF">JOF56_001442</name>
</gene>
<dbReference type="Proteomes" id="UP001519332">
    <property type="component" value="Unassembled WGS sequence"/>
</dbReference>
<protein>
    <submittedName>
        <fullName evidence="2">Uncharacterized protein</fullName>
    </submittedName>
</protein>
<comment type="caution">
    <text evidence="2">The sequence shown here is derived from an EMBL/GenBank/DDBJ whole genome shotgun (WGS) entry which is preliminary data.</text>
</comment>
<reference evidence="2 3" key="1">
    <citation type="submission" date="2021-03" db="EMBL/GenBank/DDBJ databases">
        <title>Sequencing the genomes of 1000 actinobacteria strains.</title>
        <authorList>
            <person name="Klenk H.-P."/>
        </authorList>
    </citation>
    <scope>NUCLEOTIDE SEQUENCE [LARGE SCALE GENOMIC DNA]</scope>
    <source>
        <strain evidence="2 3">DSM 46670</strain>
    </source>
</reference>
<dbReference type="EMBL" id="JAGINW010000001">
    <property type="protein sequence ID" value="MBP2321057.1"/>
    <property type="molecule type" value="Genomic_DNA"/>
</dbReference>
<sequence>MGIVDCRADVTANGHQFSVRAATLPPAGDIGERIEVALTGVDSAGSTTASGSFTLPPDGLSAVGKLINQVMSGLSTLNGRPATGPANAQAPWTKEQDDELLERWLAAGDTNAATIVRRNLATHFGRSSGSIRARLLRIGCDPDAPGHAFIPTTLATHPVPNTDPDPEPDDT</sequence>
<feature type="region of interest" description="Disordered" evidence="1">
    <location>
        <begin position="149"/>
        <end position="171"/>
    </location>
</feature>